<dbReference type="EMBL" id="JACJSI010000217">
    <property type="protein sequence ID" value="MBD2534967.1"/>
    <property type="molecule type" value="Genomic_DNA"/>
</dbReference>
<organism evidence="1 2">
    <name type="scientific">Nostoc flagelliforme FACHB-838</name>
    <dbReference type="NCBI Taxonomy" id="2692904"/>
    <lineage>
        <taxon>Bacteria</taxon>
        <taxon>Bacillati</taxon>
        <taxon>Cyanobacteriota</taxon>
        <taxon>Cyanophyceae</taxon>
        <taxon>Nostocales</taxon>
        <taxon>Nostocaceae</taxon>
        <taxon>Nostoc</taxon>
    </lineage>
</organism>
<keyword evidence="2" id="KW-1185">Reference proteome</keyword>
<reference evidence="1 2" key="1">
    <citation type="journal article" date="2020" name="ISME J.">
        <title>Comparative genomics reveals insights into cyanobacterial evolution and habitat adaptation.</title>
        <authorList>
            <person name="Chen M.Y."/>
            <person name="Teng W.K."/>
            <person name="Zhao L."/>
            <person name="Hu C.X."/>
            <person name="Zhou Y.K."/>
            <person name="Han B.P."/>
            <person name="Song L.R."/>
            <person name="Shu W.S."/>
        </authorList>
    </citation>
    <scope>NUCLEOTIDE SEQUENCE [LARGE SCALE GENOMIC DNA]</scope>
    <source>
        <strain evidence="1 2">FACHB-838</strain>
    </source>
</reference>
<gene>
    <name evidence="1" type="ORF">H6G97_38265</name>
</gene>
<dbReference type="RefSeq" id="WP_190945843.1">
    <property type="nucleotide sequence ID" value="NZ_JACJSI010000217.1"/>
</dbReference>
<protein>
    <recommendedName>
        <fullName evidence="3">Transposase</fullName>
    </recommendedName>
</protein>
<accession>A0ABR8DZR5</accession>
<name>A0ABR8DZR5_9NOSO</name>
<comment type="caution">
    <text evidence="1">The sequence shown here is derived from an EMBL/GenBank/DDBJ whole genome shotgun (WGS) entry which is preliminary data.</text>
</comment>
<evidence type="ECO:0000313" key="2">
    <source>
        <dbReference type="Proteomes" id="UP000623440"/>
    </source>
</evidence>
<evidence type="ECO:0008006" key="3">
    <source>
        <dbReference type="Google" id="ProtNLM"/>
    </source>
</evidence>
<dbReference type="Proteomes" id="UP000623440">
    <property type="component" value="Unassembled WGS sequence"/>
</dbReference>
<evidence type="ECO:0000313" key="1">
    <source>
        <dbReference type="EMBL" id="MBD2534967.1"/>
    </source>
</evidence>
<sequence>MMGIDTKSQNRRERQALLDQNMNHAAIVSKKTIAPSVFLKKGYNIDV</sequence>
<proteinExistence type="predicted"/>